<dbReference type="PANTHER" id="PTHR43037:SF4">
    <property type="entry name" value="PEPTIDASE S9 PROLYL OLIGOPEPTIDASE CATALYTIC DOMAIN-CONTAINING PROTEIN"/>
    <property type="match status" value="1"/>
</dbReference>
<dbReference type="Gene3D" id="3.40.50.1820">
    <property type="entry name" value="alpha/beta hydrolase"/>
    <property type="match status" value="1"/>
</dbReference>
<keyword evidence="1" id="KW-0732">Signal</keyword>
<name>A0ABY7FG19_MYAAR</name>
<sequence length="646" mass="72239">MEDSRYLIKLIIALSLFQFAFCKLLVDVSMEKEGLIKKGVSCSLKKITTKTLDSLRLQGKKDLMHAVQKRQNLYPRDLILNQDNDVNTVVLCLLEAVEEKEFQSSGELLTTLGSLYTQQGKIAVAKKFFKHAKSLSGKHSEYIKEWSFLGPFVIGKPEVDGDPVEAFGGIRLAARSRLKKNVKFYSELVPGGEIQWSQIKQAGPNSAVQVWPKVNWNELVNSLGSMGITEWQGWLVGDFAVNEDDLDLVVQCMGVHTVYINDIPVTGDVYHRDKFWYGVELNPGIHTVYIRLRTKISAHVMCKFKTAKSSFELLSPIFLPDLLDGRLFGNYLTFPVANYHSSKFLKISKVVLTDFNSKSSETQNKLVINVLKSPVSIAPGQIYSLNLELRAKTQDKTIISECSTPESPWDVKFTLKVTTSVGVSTLPIAIRCRTGKQSFLYTFLDHDGSVQQAAAIQPLQDCPGGVCPTVLSLHGTSIPPQNQADSYKHMVTGQHGAHNWEGPGLLTAISALGSLEALTQGDDWLTNKADSRHVLFADRALALIALAGWIKKEEYGDSNLFFRHDISASHVDPFLKSILESCIVENDADQHASNLASVPVVARIGAEDRNVHPWFVRRMYRLLKEAGVKVNYTEVKDKEHWWWDTL</sequence>
<dbReference type="InterPro" id="IPR029058">
    <property type="entry name" value="AB_hydrolase_fold"/>
</dbReference>
<keyword evidence="3" id="KW-1185">Reference proteome</keyword>
<evidence type="ECO:0000313" key="3">
    <source>
        <dbReference type="Proteomes" id="UP001164746"/>
    </source>
</evidence>
<accession>A0ABY7FG19</accession>
<gene>
    <name evidence="2" type="ORF">MAR_001800</name>
</gene>
<dbReference type="Proteomes" id="UP001164746">
    <property type="component" value="Chromosome 11"/>
</dbReference>
<proteinExistence type="predicted"/>
<evidence type="ECO:0000313" key="2">
    <source>
        <dbReference type="EMBL" id="WAR19962.1"/>
    </source>
</evidence>
<dbReference type="PANTHER" id="PTHR43037">
    <property type="entry name" value="UNNAMED PRODUCT-RELATED"/>
    <property type="match status" value="1"/>
</dbReference>
<protein>
    <submittedName>
        <fullName evidence="2">A6907-like protein</fullName>
    </submittedName>
</protein>
<dbReference type="EMBL" id="CP111022">
    <property type="protein sequence ID" value="WAR19962.1"/>
    <property type="molecule type" value="Genomic_DNA"/>
</dbReference>
<dbReference type="SUPFAM" id="SSF53474">
    <property type="entry name" value="alpha/beta-Hydrolases"/>
    <property type="match status" value="1"/>
</dbReference>
<evidence type="ECO:0000256" key="1">
    <source>
        <dbReference type="ARBA" id="ARBA00022729"/>
    </source>
</evidence>
<reference evidence="2" key="1">
    <citation type="submission" date="2022-11" db="EMBL/GenBank/DDBJ databases">
        <title>Centuries of genome instability and evolution in soft-shell clam transmissible cancer (bioRxiv).</title>
        <authorList>
            <person name="Hart S.F.M."/>
            <person name="Yonemitsu M.A."/>
            <person name="Giersch R.M."/>
            <person name="Beal B.F."/>
            <person name="Arriagada G."/>
            <person name="Davis B.W."/>
            <person name="Ostrander E.A."/>
            <person name="Goff S.P."/>
            <person name="Metzger M.J."/>
        </authorList>
    </citation>
    <scope>NUCLEOTIDE SEQUENCE</scope>
    <source>
        <strain evidence="2">MELC-2E11</strain>
        <tissue evidence="2">Siphon/mantle</tissue>
    </source>
</reference>
<dbReference type="InterPro" id="IPR050955">
    <property type="entry name" value="Plant_Biomass_Hydrol_Est"/>
</dbReference>
<organism evidence="2 3">
    <name type="scientific">Mya arenaria</name>
    <name type="common">Soft-shell clam</name>
    <dbReference type="NCBI Taxonomy" id="6604"/>
    <lineage>
        <taxon>Eukaryota</taxon>
        <taxon>Metazoa</taxon>
        <taxon>Spiralia</taxon>
        <taxon>Lophotrochozoa</taxon>
        <taxon>Mollusca</taxon>
        <taxon>Bivalvia</taxon>
        <taxon>Autobranchia</taxon>
        <taxon>Heteroconchia</taxon>
        <taxon>Euheterodonta</taxon>
        <taxon>Imparidentia</taxon>
        <taxon>Neoheterodontei</taxon>
        <taxon>Myida</taxon>
        <taxon>Myoidea</taxon>
        <taxon>Myidae</taxon>
        <taxon>Mya</taxon>
    </lineage>
</organism>